<organism evidence="1 2">
    <name type="scientific">Corynebacterium curieae</name>
    <dbReference type="NCBI Taxonomy" id="2913500"/>
    <lineage>
        <taxon>Bacteria</taxon>
        <taxon>Bacillati</taxon>
        <taxon>Actinomycetota</taxon>
        <taxon>Actinomycetes</taxon>
        <taxon>Mycobacteriales</taxon>
        <taxon>Corynebacteriaceae</taxon>
        <taxon>Corynebacterium</taxon>
    </lineage>
</organism>
<accession>A0A9X3ME38</accession>
<name>A0A9X3ME38_9CORY</name>
<dbReference type="Proteomes" id="UP001146430">
    <property type="component" value="Unassembled WGS sequence"/>
</dbReference>
<protein>
    <submittedName>
        <fullName evidence="1">Uncharacterized protein</fullName>
    </submittedName>
</protein>
<gene>
    <name evidence="1" type="ORF">L8V01_10895</name>
</gene>
<dbReference type="EMBL" id="JAKMUU010000009">
    <property type="protein sequence ID" value="MCZ9307975.1"/>
    <property type="molecule type" value="Genomic_DNA"/>
</dbReference>
<evidence type="ECO:0000313" key="2">
    <source>
        <dbReference type="Proteomes" id="UP001146430"/>
    </source>
</evidence>
<dbReference type="AlphaFoldDB" id="A0A9X3ME38"/>
<comment type="caution">
    <text evidence="1">The sequence shown here is derived from an EMBL/GenBank/DDBJ whole genome shotgun (WGS) entry which is preliminary data.</text>
</comment>
<evidence type="ECO:0000313" key="1">
    <source>
        <dbReference type="EMBL" id="MCZ9307975.1"/>
    </source>
</evidence>
<reference evidence="1" key="1">
    <citation type="submission" date="2022-02" db="EMBL/GenBank/DDBJ databases">
        <title>Corynebacterium sp. from urogenital microbiome.</title>
        <authorList>
            <person name="Cappelli E.A."/>
            <person name="Ribeiro T.G."/>
            <person name="Peixe L."/>
        </authorList>
    </citation>
    <scope>NUCLEOTIDE SEQUENCE</scope>
    <source>
        <strain evidence="1">C8Ua_181</strain>
    </source>
</reference>
<proteinExistence type="predicted"/>
<sequence>MQEGWAIGRDQVERLMKILGNQKVLQRKAIRTTQSHPKRPALC</sequence>